<name>A0AAU8K718_9ACTN</name>
<feature type="domain" description="FAS1" evidence="4">
    <location>
        <begin position="90"/>
        <end position="219"/>
    </location>
</feature>
<dbReference type="GO" id="GO:0050839">
    <property type="term" value="F:cell adhesion molecule binding"/>
    <property type="evidence" value="ECO:0007669"/>
    <property type="project" value="TreeGrafter"/>
</dbReference>
<dbReference type="InterPro" id="IPR000782">
    <property type="entry name" value="FAS1_domain"/>
</dbReference>
<dbReference type="GO" id="GO:0031012">
    <property type="term" value="C:extracellular matrix"/>
    <property type="evidence" value="ECO:0007669"/>
    <property type="project" value="TreeGrafter"/>
</dbReference>
<dbReference type="GO" id="GO:0030198">
    <property type="term" value="P:extracellular matrix organization"/>
    <property type="evidence" value="ECO:0007669"/>
    <property type="project" value="TreeGrafter"/>
</dbReference>
<dbReference type="EMBL" id="CP159872">
    <property type="protein sequence ID" value="XCM83856.1"/>
    <property type="molecule type" value="Genomic_DNA"/>
</dbReference>
<dbReference type="InterPro" id="IPR036378">
    <property type="entry name" value="FAS1_dom_sf"/>
</dbReference>
<evidence type="ECO:0000256" key="1">
    <source>
        <dbReference type="ARBA" id="ARBA00022729"/>
    </source>
</evidence>
<dbReference type="InterPro" id="IPR050904">
    <property type="entry name" value="Adhesion/Biosynth-related"/>
</dbReference>
<feature type="compositionally biased region" description="Low complexity" evidence="2">
    <location>
        <begin position="39"/>
        <end position="57"/>
    </location>
</feature>
<feature type="signal peptide" evidence="3">
    <location>
        <begin position="1"/>
        <end position="28"/>
    </location>
</feature>
<dbReference type="GO" id="GO:0005615">
    <property type="term" value="C:extracellular space"/>
    <property type="evidence" value="ECO:0007669"/>
    <property type="project" value="TreeGrafter"/>
</dbReference>
<evidence type="ECO:0000256" key="2">
    <source>
        <dbReference type="SAM" id="MobiDB-lite"/>
    </source>
</evidence>
<dbReference type="GO" id="GO:0007155">
    <property type="term" value="P:cell adhesion"/>
    <property type="evidence" value="ECO:0007669"/>
    <property type="project" value="TreeGrafter"/>
</dbReference>
<accession>A0AAU8K718</accession>
<dbReference type="SUPFAM" id="SSF82153">
    <property type="entry name" value="FAS1 domain"/>
    <property type="match status" value="1"/>
</dbReference>
<dbReference type="RefSeq" id="WP_354644796.1">
    <property type="nucleotide sequence ID" value="NZ_CP159872.1"/>
</dbReference>
<dbReference type="Pfam" id="PF02469">
    <property type="entry name" value="Fasciclin"/>
    <property type="match status" value="1"/>
</dbReference>
<feature type="region of interest" description="Disordered" evidence="2">
    <location>
        <begin position="38"/>
        <end position="67"/>
    </location>
</feature>
<dbReference type="PROSITE" id="PS51257">
    <property type="entry name" value="PROKAR_LIPOPROTEIN"/>
    <property type="match status" value="1"/>
</dbReference>
<dbReference type="SMART" id="SM00554">
    <property type="entry name" value="FAS1"/>
    <property type="match status" value="1"/>
</dbReference>
<protein>
    <submittedName>
        <fullName evidence="5">Fasciclin domain-containing protein</fullName>
    </submittedName>
</protein>
<dbReference type="PROSITE" id="PS50213">
    <property type="entry name" value="FAS1"/>
    <property type="match status" value="1"/>
</dbReference>
<feature type="chain" id="PRO_5043459595" evidence="3">
    <location>
        <begin position="29"/>
        <end position="223"/>
    </location>
</feature>
<reference evidence="5" key="1">
    <citation type="submission" date="2024-06" db="EMBL/GenBank/DDBJ databases">
        <title>The genome sequences of Kitasatospora sp. strain HUAS MG31.</title>
        <authorList>
            <person name="Mo P."/>
        </authorList>
    </citation>
    <scope>NUCLEOTIDE SEQUENCE</scope>
    <source>
        <strain evidence="5">HUAS MG31</strain>
    </source>
</reference>
<dbReference type="PANTHER" id="PTHR10900">
    <property type="entry name" value="PERIOSTIN-RELATED"/>
    <property type="match status" value="1"/>
</dbReference>
<sequence length="223" mass="22252">MTSIRIRRSSVTAVLAVGALALSLSACGSSGGSDYAAQDSAPASDAVQPAAPAAAVPTTKSAEQKGDQPFGAACAAVPKGGAGSFAGMAKDPVATAASNNPMLSTLVTAVKQAGLVDTLNSAQNVTVFAPTNEAFNKIPKATLDAVLADKDKLTKILTYHVTPNRLAPTALPGSHKTLQGGDIKATGTGGDFTVNGTAKVQCGNVQTANATVYIVDTVLMPTP</sequence>
<evidence type="ECO:0000256" key="3">
    <source>
        <dbReference type="SAM" id="SignalP"/>
    </source>
</evidence>
<gene>
    <name evidence="5" type="ORF">ABWK59_01340</name>
</gene>
<keyword evidence="1 3" id="KW-0732">Signal</keyword>
<proteinExistence type="predicted"/>
<dbReference type="Gene3D" id="2.30.180.10">
    <property type="entry name" value="FAS1 domain"/>
    <property type="match status" value="1"/>
</dbReference>
<dbReference type="AlphaFoldDB" id="A0AAU8K718"/>
<evidence type="ECO:0000313" key="5">
    <source>
        <dbReference type="EMBL" id="XCM83856.1"/>
    </source>
</evidence>
<evidence type="ECO:0000259" key="4">
    <source>
        <dbReference type="PROSITE" id="PS50213"/>
    </source>
</evidence>
<organism evidence="5">
    <name type="scientific">Kitasatospora camelliae</name>
    <dbReference type="NCBI Taxonomy" id="3156397"/>
    <lineage>
        <taxon>Bacteria</taxon>
        <taxon>Bacillati</taxon>
        <taxon>Actinomycetota</taxon>
        <taxon>Actinomycetes</taxon>
        <taxon>Kitasatosporales</taxon>
        <taxon>Streptomycetaceae</taxon>
        <taxon>Kitasatospora</taxon>
    </lineage>
</organism>
<dbReference type="KEGG" id="kcm:ABWK59_01340"/>
<dbReference type="FunFam" id="2.30.180.10:FF:000019">
    <property type="entry name" value="Cell surface lipoprotein"/>
    <property type="match status" value="1"/>
</dbReference>
<dbReference type="PANTHER" id="PTHR10900:SF77">
    <property type="entry name" value="FI19380P1"/>
    <property type="match status" value="1"/>
</dbReference>